<gene>
    <name evidence="10" type="primary">atpG</name>
    <name evidence="11" type="ORF">XD94_0965</name>
</gene>
<keyword evidence="5 10" id="KW-0375">Hydrogen ion transport</keyword>
<dbReference type="GO" id="GO:0045259">
    <property type="term" value="C:proton-transporting ATP synthase complex"/>
    <property type="evidence" value="ECO:0007669"/>
    <property type="project" value="UniProtKB-KW"/>
</dbReference>
<dbReference type="HAMAP" id="MF_00815">
    <property type="entry name" value="ATP_synth_gamma_bact"/>
    <property type="match status" value="1"/>
</dbReference>
<accession>A0A117M2B1</accession>
<proteinExistence type="inferred from homology"/>
<evidence type="ECO:0000256" key="7">
    <source>
        <dbReference type="ARBA" id="ARBA00023136"/>
    </source>
</evidence>
<dbReference type="Proteomes" id="UP000054092">
    <property type="component" value="Unassembled WGS sequence"/>
</dbReference>
<dbReference type="GO" id="GO:0046933">
    <property type="term" value="F:proton-transporting ATP synthase activity, rotational mechanism"/>
    <property type="evidence" value="ECO:0007669"/>
    <property type="project" value="UniProtKB-UniRule"/>
</dbReference>
<evidence type="ECO:0000256" key="5">
    <source>
        <dbReference type="ARBA" id="ARBA00022781"/>
    </source>
</evidence>
<keyword evidence="10" id="KW-1003">Cell membrane</keyword>
<dbReference type="Pfam" id="PF00231">
    <property type="entry name" value="ATP-synt"/>
    <property type="match status" value="1"/>
</dbReference>
<keyword evidence="6 10" id="KW-0406">Ion transport</keyword>
<dbReference type="CDD" id="cd12151">
    <property type="entry name" value="F1-ATPase_gamma"/>
    <property type="match status" value="1"/>
</dbReference>
<evidence type="ECO:0000256" key="2">
    <source>
        <dbReference type="ARBA" id="ARBA00004170"/>
    </source>
</evidence>
<comment type="subcellular location">
    <subcellularLocation>
        <location evidence="10">Cell membrane</location>
        <topology evidence="10">Peripheral membrane protein</topology>
    </subcellularLocation>
    <subcellularLocation>
        <location evidence="2">Membrane</location>
        <topology evidence="2">Peripheral membrane protein</topology>
    </subcellularLocation>
</comment>
<name>A0A117M2B1_9BACT</name>
<comment type="function">
    <text evidence="1 10">Produces ATP from ADP in the presence of a proton gradient across the membrane. The gamma chain is believed to be important in regulating ATPase activity and the flow of protons through the CF(0) complex.</text>
</comment>
<dbReference type="PROSITE" id="PS00153">
    <property type="entry name" value="ATPASE_GAMMA"/>
    <property type="match status" value="1"/>
</dbReference>
<comment type="subunit">
    <text evidence="10">F-type ATPases have 2 components, CF(1) - the catalytic core - and CF(0) - the membrane proton channel. CF(1) has five subunits: alpha(3), beta(3), gamma(1), delta(1), epsilon(1). CF(0) has three main subunits: a, b and c.</text>
</comment>
<sequence length="279" mass="31164">MTVSKGKLRTIKKRIESTNSTMQITRAMEMVARAKINKVQKGLKFVRLYERAMERALIRAYFGDSNHPDSGGEGEILLVVSSDMGLAGAFNAEIMKAAEREVAKSNVIHIVTVGIKAESYFKKSGVPITPFSHFFDTPDLDEAAIIVDDIEEIMDSKNASSLKMVFSSFKNPLAQIPKTVKLLPVEDFEKPDNDLFDFEPEIEVLYEDVLNSWLVAKVLQGLYETKVGELFSRQAAMKNATENAKNMIEQLTLVRNKLRQSNITQEIIEVVNGAEALNG</sequence>
<dbReference type="EMBL" id="LGGP01000154">
    <property type="protein sequence ID" value="KUK80456.1"/>
    <property type="molecule type" value="Genomic_DNA"/>
</dbReference>
<dbReference type="PANTHER" id="PTHR11693:SF22">
    <property type="entry name" value="ATP SYNTHASE SUBUNIT GAMMA, MITOCHONDRIAL"/>
    <property type="match status" value="1"/>
</dbReference>
<reference evidence="12" key="1">
    <citation type="journal article" date="2015" name="MBio">
        <title>Genome-Resolved Metagenomic Analysis Reveals Roles for Candidate Phyla and Other Microbial Community Members in Biogeochemical Transformations in Oil Reservoirs.</title>
        <authorList>
            <person name="Hu P."/>
            <person name="Tom L."/>
            <person name="Singh A."/>
            <person name="Thomas B.C."/>
            <person name="Baker B.J."/>
            <person name="Piceno Y.M."/>
            <person name="Andersen G.L."/>
            <person name="Banfield J.F."/>
        </authorList>
    </citation>
    <scope>NUCLEOTIDE SEQUENCE [LARGE SCALE GENOMIC DNA]</scope>
</reference>
<dbReference type="InterPro" id="IPR000131">
    <property type="entry name" value="ATP_synth_F1_gsu"/>
</dbReference>
<keyword evidence="4 10" id="KW-0813">Transport</keyword>
<organism evidence="11 12">
    <name type="scientific">Mesotoga prima</name>
    <dbReference type="NCBI Taxonomy" id="1184387"/>
    <lineage>
        <taxon>Bacteria</taxon>
        <taxon>Thermotogati</taxon>
        <taxon>Thermotogota</taxon>
        <taxon>Thermotogae</taxon>
        <taxon>Kosmotogales</taxon>
        <taxon>Kosmotogaceae</taxon>
        <taxon>Mesotoga</taxon>
    </lineage>
</organism>
<dbReference type="GO" id="GO:0005886">
    <property type="term" value="C:plasma membrane"/>
    <property type="evidence" value="ECO:0007669"/>
    <property type="project" value="UniProtKB-SubCell"/>
</dbReference>
<evidence type="ECO:0000256" key="1">
    <source>
        <dbReference type="ARBA" id="ARBA00003456"/>
    </source>
</evidence>
<evidence type="ECO:0000256" key="10">
    <source>
        <dbReference type="HAMAP-Rule" id="MF_00815"/>
    </source>
</evidence>
<dbReference type="GO" id="GO:0042777">
    <property type="term" value="P:proton motive force-driven plasma membrane ATP synthesis"/>
    <property type="evidence" value="ECO:0007669"/>
    <property type="project" value="UniProtKB-UniRule"/>
</dbReference>
<comment type="caution">
    <text evidence="11">The sequence shown here is derived from an EMBL/GenBank/DDBJ whole genome shotgun (WGS) entry which is preliminary data.</text>
</comment>
<keyword evidence="7 10" id="KW-0472">Membrane</keyword>
<dbReference type="InterPro" id="IPR035968">
    <property type="entry name" value="ATP_synth_F1_ATPase_gsu"/>
</dbReference>
<evidence type="ECO:0000256" key="9">
    <source>
        <dbReference type="ARBA" id="ARBA00023310"/>
    </source>
</evidence>
<protein>
    <recommendedName>
        <fullName evidence="10">ATP synthase gamma chain</fullName>
    </recommendedName>
    <alternativeName>
        <fullName evidence="10">ATP synthase F1 sector gamma subunit</fullName>
    </alternativeName>
    <alternativeName>
        <fullName evidence="10">F-ATPase gamma subunit</fullName>
    </alternativeName>
</protein>
<evidence type="ECO:0000256" key="6">
    <source>
        <dbReference type="ARBA" id="ARBA00023065"/>
    </source>
</evidence>
<dbReference type="Gene3D" id="1.10.287.80">
    <property type="entry name" value="ATP synthase, gamma subunit, helix hairpin domain"/>
    <property type="match status" value="1"/>
</dbReference>
<dbReference type="Gene3D" id="3.40.1380.10">
    <property type="match status" value="1"/>
</dbReference>
<dbReference type="GO" id="GO:0005524">
    <property type="term" value="F:ATP binding"/>
    <property type="evidence" value="ECO:0007669"/>
    <property type="project" value="UniProtKB-UniRule"/>
</dbReference>
<dbReference type="InterPro" id="IPR023632">
    <property type="entry name" value="ATP_synth_F1_gsu_CS"/>
</dbReference>
<comment type="similarity">
    <text evidence="3 10">Belongs to the ATPase gamma chain family.</text>
</comment>
<dbReference type="PRINTS" id="PR00126">
    <property type="entry name" value="ATPASEGAMMA"/>
</dbReference>
<dbReference type="PANTHER" id="PTHR11693">
    <property type="entry name" value="ATP SYNTHASE GAMMA CHAIN"/>
    <property type="match status" value="1"/>
</dbReference>
<evidence type="ECO:0000313" key="12">
    <source>
        <dbReference type="Proteomes" id="UP000054092"/>
    </source>
</evidence>
<keyword evidence="8 10" id="KW-0139">CF(1)</keyword>
<dbReference type="AlphaFoldDB" id="A0A117M2B1"/>
<dbReference type="SUPFAM" id="SSF52943">
    <property type="entry name" value="ATP synthase (F1-ATPase), gamma subunit"/>
    <property type="match status" value="1"/>
</dbReference>
<evidence type="ECO:0000313" key="11">
    <source>
        <dbReference type="EMBL" id="KUK80456.1"/>
    </source>
</evidence>
<dbReference type="PATRIC" id="fig|1184387.3.peg.1375"/>
<dbReference type="NCBIfam" id="TIGR01146">
    <property type="entry name" value="ATPsyn_F1gamma"/>
    <property type="match status" value="1"/>
</dbReference>
<evidence type="ECO:0000256" key="4">
    <source>
        <dbReference type="ARBA" id="ARBA00022448"/>
    </source>
</evidence>
<keyword evidence="9 10" id="KW-0066">ATP synthesis</keyword>
<evidence type="ECO:0000256" key="3">
    <source>
        <dbReference type="ARBA" id="ARBA00007681"/>
    </source>
</evidence>
<evidence type="ECO:0000256" key="8">
    <source>
        <dbReference type="ARBA" id="ARBA00023196"/>
    </source>
</evidence>